<dbReference type="GO" id="GO:0015910">
    <property type="term" value="P:long-chain fatty acid import into peroxisome"/>
    <property type="evidence" value="ECO:0007669"/>
    <property type="project" value="TreeGrafter"/>
</dbReference>
<keyword evidence="1" id="KW-0813">Transport</keyword>
<evidence type="ECO:0000256" key="5">
    <source>
        <dbReference type="SAM" id="MobiDB-lite"/>
    </source>
</evidence>
<keyword evidence="2" id="KW-0812">Transmembrane</keyword>
<dbReference type="GO" id="GO:0007031">
    <property type="term" value="P:peroxisome organization"/>
    <property type="evidence" value="ECO:0007669"/>
    <property type="project" value="TreeGrafter"/>
</dbReference>
<feature type="region of interest" description="Disordered" evidence="5">
    <location>
        <begin position="608"/>
        <end position="646"/>
    </location>
</feature>
<dbReference type="GO" id="GO:0005324">
    <property type="term" value="F:long-chain fatty acid transmembrane transporter activity"/>
    <property type="evidence" value="ECO:0007669"/>
    <property type="project" value="TreeGrafter"/>
</dbReference>
<keyword evidence="6" id="KW-0067">ATP-binding</keyword>
<protein>
    <submittedName>
        <fullName evidence="6">ATP-binding cassette long-chain fatty acid transporter pxa2</fullName>
    </submittedName>
</protein>
<feature type="compositionally biased region" description="Low complexity" evidence="5">
    <location>
        <begin position="397"/>
        <end position="423"/>
    </location>
</feature>
<dbReference type="OrthoDB" id="422637at2759"/>
<keyword evidence="4" id="KW-0472">Membrane</keyword>
<feature type="region of interest" description="Disordered" evidence="5">
    <location>
        <begin position="542"/>
        <end position="596"/>
    </location>
</feature>
<dbReference type="GO" id="GO:0042626">
    <property type="term" value="F:ATPase-coupled transmembrane transporter activity"/>
    <property type="evidence" value="ECO:0007669"/>
    <property type="project" value="TreeGrafter"/>
</dbReference>
<dbReference type="Proteomes" id="UP001150907">
    <property type="component" value="Unassembled WGS sequence"/>
</dbReference>
<dbReference type="InterPro" id="IPR027417">
    <property type="entry name" value="P-loop_NTPase"/>
</dbReference>
<dbReference type="GO" id="GO:0005778">
    <property type="term" value="C:peroxisomal membrane"/>
    <property type="evidence" value="ECO:0007669"/>
    <property type="project" value="TreeGrafter"/>
</dbReference>
<evidence type="ECO:0000256" key="4">
    <source>
        <dbReference type="ARBA" id="ARBA00023136"/>
    </source>
</evidence>
<feature type="region of interest" description="Disordered" evidence="5">
    <location>
        <begin position="325"/>
        <end position="355"/>
    </location>
</feature>
<evidence type="ECO:0000256" key="1">
    <source>
        <dbReference type="ARBA" id="ARBA00022448"/>
    </source>
</evidence>
<dbReference type="InterPro" id="IPR050835">
    <property type="entry name" value="ABC_transporter_sub-D"/>
</dbReference>
<keyword evidence="3" id="KW-1133">Transmembrane helix</keyword>
<comment type="caution">
    <text evidence="6">The sequence shown here is derived from an EMBL/GenBank/DDBJ whole genome shotgun (WGS) entry which is preliminary data.</text>
</comment>
<gene>
    <name evidence="6" type="primary">PXA2_1</name>
    <name evidence="6" type="ORF">H4R26_002506</name>
</gene>
<name>A0A9W8EFK5_9FUNG</name>
<dbReference type="EMBL" id="JANBQF010000153">
    <property type="protein sequence ID" value="KAJ2004464.1"/>
    <property type="molecule type" value="Genomic_DNA"/>
</dbReference>
<dbReference type="GO" id="GO:0005524">
    <property type="term" value="F:ATP binding"/>
    <property type="evidence" value="ECO:0007669"/>
    <property type="project" value="UniProtKB-KW"/>
</dbReference>
<dbReference type="GO" id="GO:0006635">
    <property type="term" value="P:fatty acid beta-oxidation"/>
    <property type="evidence" value="ECO:0007669"/>
    <property type="project" value="TreeGrafter"/>
</dbReference>
<organism evidence="6 7">
    <name type="scientific">Coemansia thaxteri</name>
    <dbReference type="NCBI Taxonomy" id="2663907"/>
    <lineage>
        <taxon>Eukaryota</taxon>
        <taxon>Fungi</taxon>
        <taxon>Fungi incertae sedis</taxon>
        <taxon>Zoopagomycota</taxon>
        <taxon>Kickxellomycotina</taxon>
        <taxon>Kickxellomycetes</taxon>
        <taxon>Kickxellales</taxon>
        <taxon>Kickxellaceae</taxon>
        <taxon>Coemansia</taxon>
    </lineage>
</organism>
<evidence type="ECO:0000256" key="2">
    <source>
        <dbReference type="ARBA" id="ARBA00022692"/>
    </source>
</evidence>
<evidence type="ECO:0000256" key="3">
    <source>
        <dbReference type="ARBA" id="ARBA00022989"/>
    </source>
</evidence>
<keyword evidence="6" id="KW-0547">Nucleotide-binding</keyword>
<evidence type="ECO:0000313" key="7">
    <source>
        <dbReference type="Proteomes" id="UP001150907"/>
    </source>
</evidence>
<sequence length="696" mass="72975">MTARELMATNETADGDSGSGFLGAQAITSGGPQSAAPRGNGDSSAGRRETSEGAVYFEAALIGGEIHKPQQAHFAALTMRVDRGHHCLVVGGAAARRAAVFRAILAPQATVGAGVVGAPASVMHVSARPYVRPGSSLWDLLIFPHDKNQSIKRGVGERHLAAILRMMDFEFLLARAEDDWGRVVDWAKVLGPGEMYALALARLIYHSPAFALLDDMACLRADQIRQLFAVARRHHITLLVSSASPDPFDPLTRRADPSLLSCLGEFTRTLRLLDNGRWIFCSFGYSAHRPAFDDEPGEPLWGLAPESSKLRRRVSALSQCSTTERRWLMASPPPATESAGDSSRRQSRVVSPTLTARSSMSDFNCGDTMSPRVLSIDSALAKSTLLLRTLPIATTAAAPGASAASATTTTGSSSSSRASSSLASDEEAAGAFSGPAVSRVPAPEKELPSRVSSSVVAAAATASSVVEMDKTLPSDAGVPVENKQPPACTPAPLQNTKAAESLPSVAVAVPAKNPFARSKNSQRSRPNLSLFAAAAKQAAIEEARQAQQPAVADISRRPFSRNGEEEEEEEGRAGGGAEENRVVEEDEEGSEVAVPAANASAAIVAKIRQTASSNGGGASSPSRIPRPPSQVSRKERASQQMDSSSMASLMATLSISSVGTKAMPPAAIDATTTGNDDESMALVQSLDDFTATLKSL</sequence>
<keyword evidence="7" id="KW-1185">Reference proteome</keyword>
<feature type="region of interest" description="Disordered" evidence="5">
    <location>
        <begin position="397"/>
        <end position="452"/>
    </location>
</feature>
<feature type="region of interest" description="Disordered" evidence="5">
    <location>
        <begin position="1"/>
        <end position="49"/>
    </location>
</feature>
<dbReference type="PANTHER" id="PTHR11384">
    <property type="entry name" value="ATP-BINDING CASSETTE, SUB-FAMILY D MEMBER"/>
    <property type="match status" value="1"/>
</dbReference>
<proteinExistence type="predicted"/>
<dbReference type="SUPFAM" id="SSF52540">
    <property type="entry name" value="P-loop containing nucleoside triphosphate hydrolases"/>
    <property type="match status" value="1"/>
</dbReference>
<dbReference type="PANTHER" id="PTHR11384:SF59">
    <property type="entry name" value="LYSOSOMAL COBALAMIN TRANSPORTER ABCD4"/>
    <property type="match status" value="1"/>
</dbReference>
<dbReference type="GO" id="GO:0042760">
    <property type="term" value="P:very long-chain fatty acid catabolic process"/>
    <property type="evidence" value="ECO:0007669"/>
    <property type="project" value="TreeGrafter"/>
</dbReference>
<accession>A0A9W8EFK5</accession>
<evidence type="ECO:0000313" key="6">
    <source>
        <dbReference type="EMBL" id="KAJ2004464.1"/>
    </source>
</evidence>
<reference evidence="6" key="1">
    <citation type="submission" date="2022-07" db="EMBL/GenBank/DDBJ databases">
        <title>Phylogenomic reconstructions and comparative analyses of Kickxellomycotina fungi.</title>
        <authorList>
            <person name="Reynolds N.K."/>
            <person name="Stajich J.E."/>
            <person name="Barry K."/>
            <person name="Grigoriev I.V."/>
            <person name="Crous P."/>
            <person name="Smith M.E."/>
        </authorList>
    </citation>
    <scope>NUCLEOTIDE SEQUENCE</scope>
    <source>
        <strain evidence="6">IMI 214461</strain>
    </source>
</reference>
<dbReference type="AlphaFoldDB" id="A0A9W8EFK5"/>